<sequence>MEEQMIEALGMRLANRAYLYRIFHIVFGAEPTSEELATIGSAKTVEAFRYFADAVRTQAGGVGVDGGGGAEASADELAKAAELLALLGEKADDGEYVDSLKSAFTRLFLVPGESYVYPWESPYIGKEVMLFQESTLDVRNRYAEYGFAAVEYGHFPEDHVSMMLDFLAHLSTRAFDAFESEEDDETRRILASQGDFIAAHLTDWLPSFCERLAEKDASGVYARLGCALKAFLAMDKRFVGETLEDGFASA</sequence>
<dbReference type="Proteomes" id="UP001320544">
    <property type="component" value="Chromosome"/>
</dbReference>
<dbReference type="Pfam" id="PF02613">
    <property type="entry name" value="Nitrate_red_del"/>
    <property type="match status" value="1"/>
</dbReference>
<gene>
    <name evidence="2" type="ORF">CE91St30_00910</name>
</gene>
<dbReference type="InterPro" id="IPR036411">
    <property type="entry name" value="TorD-like_sf"/>
</dbReference>
<dbReference type="InterPro" id="IPR020945">
    <property type="entry name" value="DMSO/NO3_reduct_chaperone"/>
</dbReference>
<name>A0ABM7WF74_9ACTN</name>
<keyword evidence="3" id="KW-1185">Reference proteome</keyword>
<dbReference type="Gene3D" id="1.10.3480.10">
    <property type="entry name" value="TorD-like"/>
    <property type="match status" value="1"/>
</dbReference>
<keyword evidence="1" id="KW-0143">Chaperone</keyword>
<evidence type="ECO:0000313" key="2">
    <source>
        <dbReference type="EMBL" id="BDE94758.1"/>
    </source>
</evidence>
<organism evidence="2 3">
    <name type="scientific">Raoultibacter timonensis</name>
    <dbReference type="NCBI Taxonomy" id="1907662"/>
    <lineage>
        <taxon>Bacteria</taxon>
        <taxon>Bacillati</taxon>
        <taxon>Actinomycetota</taxon>
        <taxon>Coriobacteriia</taxon>
        <taxon>Eggerthellales</taxon>
        <taxon>Eggerthellaceae</taxon>
        <taxon>Raoultibacter</taxon>
    </lineage>
</organism>
<dbReference type="InterPro" id="IPR050289">
    <property type="entry name" value="TorD/DmsD_chaperones"/>
</dbReference>
<accession>A0ABM7WF74</accession>
<dbReference type="RefSeq" id="WP_244387544.1">
    <property type="nucleotide sequence ID" value="NZ_AP025564.1"/>
</dbReference>
<evidence type="ECO:0000313" key="3">
    <source>
        <dbReference type="Proteomes" id="UP001320544"/>
    </source>
</evidence>
<proteinExistence type="predicted"/>
<protein>
    <submittedName>
        <fullName evidence="2">Dehydrogenase</fullName>
    </submittedName>
</protein>
<dbReference type="EMBL" id="AP025564">
    <property type="protein sequence ID" value="BDE94758.1"/>
    <property type="molecule type" value="Genomic_DNA"/>
</dbReference>
<reference evidence="2 3" key="1">
    <citation type="submission" date="2022-01" db="EMBL/GenBank/DDBJ databases">
        <title>Novel bile acid biosynthetic pathways are enriched in the microbiome of centenarians.</title>
        <authorList>
            <person name="Sato Y."/>
            <person name="Atarashi K."/>
            <person name="Plichta R.D."/>
            <person name="Arai Y."/>
            <person name="Sasajima S."/>
            <person name="Kearney M.S."/>
            <person name="Suda W."/>
            <person name="Takeshita K."/>
            <person name="Sasaki T."/>
            <person name="Okamoto S."/>
            <person name="Skelly N.A."/>
            <person name="Okamura Y."/>
            <person name="Vlamakis H."/>
            <person name="Li Y."/>
            <person name="Tanoue T."/>
            <person name="Takei H."/>
            <person name="Nittono H."/>
            <person name="Narushima S."/>
            <person name="Irie J."/>
            <person name="Itoh H."/>
            <person name="Moriya K."/>
            <person name="Sugiura Y."/>
            <person name="Suematsu M."/>
            <person name="Moritoki N."/>
            <person name="Shibata S."/>
            <person name="Littman R.D."/>
            <person name="Fischbach A.M."/>
            <person name="Uwamino Y."/>
            <person name="Inoue T."/>
            <person name="Honda A."/>
            <person name="Hattori M."/>
            <person name="Murai T."/>
            <person name="Xavier J.R."/>
            <person name="Hirose N."/>
            <person name="Honda K."/>
        </authorList>
    </citation>
    <scope>NUCLEOTIDE SEQUENCE [LARGE SCALE GENOMIC DNA]</scope>
    <source>
        <strain evidence="2 3">CE91-St30</strain>
    </source>
</reference>
<dbReference type="PANTHER" id="PTHR34227:SF1">
    <property type="entry name" value="DIMETHYL SULFOXIDE REDUCTASE CHAPERONE-RELATED"/>
    <property type="match status" value="1"/>
</dbReference>
<dbReference type="PANTHER" id="PTHR34227">
    <property type="entry name" value="CHAPERONE PROTEIN YCDY"/>
    <property type="match status" value="1"/>
</dbReference>
<evidence type="ECO:0000256" key="1">
    <source>
        <dbReference type="ARBA" id="ARBA00023186"/>
    </source>
</evidence>
<dbReference type="SUPFAM" id="SSF89155">
    <property type="entry name" value="TorD-like"/>
    <property type="match status" value="1"/>
</dbReference>